<accession>A0A495PZX1</accession>
<name>A0A495PZX1_9FLAO</name>
<dbReference type="Proteomes" id="UP000276282">
    <property type="component" value="Unassembled WGS sequence"/>
</dbReference>
<dbReference type="AlphaFoldDB" id="A0A495PZX1"/>
<protein>
    <submittedName>
        <fullName evidence="1">Uncharacterized protein</fullName>
    </submittedName>
</protein>
<reference evidence="1 2" key="1">
    <citation type="submission" date="2018-10" db="EMBL/GenBank/DDBJ databases">
        <title>Genomic Encyclopedia of Archaeal and Bacterial Type Strains, Phase II (KMG-II): from individual species to whole genera.</title>
        <authorList>
            <person name="Goeker M."/>
        </authorList>
    </citation>
    <scope>NUCLEOTIDE SEQUENCE [LARGE SCALE GENOMIC DNA]</scope>
    <source>
        <strain evidence="1 2">DSM 19839</strain>
    </source>
</reference>
<keyword evidence="2" id="KW-1185">Reference proteome</keyword>
<sequence length="78" mass="8845">MKRVIYLTALILTGATSLISCRDTAEKETVVVKEVRVETEKAEPVEERKGILERTAQEVDKEVNKEVDKRIDEIGDDN</sequence>
<dbReference type="EMBL" id="RBLG01000001">
    <property type="protein sequence ID" value="RKS56096.1"/>
    <property type="molecule type" value="Genomic_DNA"/>
</dbReference>
<gene>
    <name evidence="1" type="ORF">BC962_1075</name>
</gene>
<organism evidence="1 2">
    <name type="scientific">Gillisia mitskevichiae</name>
    <dbReference type="NCBI Taxonomy" id="270921"/>
    <lineage>
        <taxon>Bacteria</taxon>
        <taxon>Pseudomonadati</taxon>
        <taxon>Bacteroidota</taxon>
        <taxon>Flavobacteriia</taxon>
        <taxon>Flavobacteriales</taxon>
        <taxon>Flavobacteriaceae</taxon>
        <taxon>Gillisia</taxon>
    </lineage>
</organism>
<comment type="caution">
    <text evidence="1">The sequence shown here is derived from an EMBL/GenBank/DDBJ whole genome shotgun (WGS) entry which is preliminary data.</text>
</comment>
<dbReference type="OrthoDB" id="1454639at2"/>
<evidence type="ECO:0000313" key="2">
    <source>
        <dbReference type="Proteomes" id="UP000276282"/>
    </source>
</evidence>
<dbReference type="PROSITE" id="PS51257">
    <property type="entry name" value="PROKAR_LIPOPROTEIN"/>
    <property type="match status" value="1"/>
</dbReference>
<proteinExistence type="predicted"/>
<evidence type="ECO:0000313" key="1">
    <source>
        <dbReference type="EMBL" id="RKS56096.1"/>
    </source>
</evidence>
<dbReference type="RefSeq" id="WP_121344822.1">
    <property type="nucleotide sequence ID" value="NZ_RBLG01000001.1"/>
</dbReference>